<proteinExistence type="predicted"/>
<evidence type="ECO:0000256" key="2">
    <source>
        <dbReference type="ARBA" id="ARBA00022475"/>
    </source>
</evidence>
<evidence type="ECO:0000256" key="5">
    <source>
        <dbReference type="ARBA" id="ARBA00023136"/>
    </source>
</evidence>
<evidence type="ECO:0000256" key="1">
    <source>
        <dbReference type="ARBA" id="ARBA00004651"/>
    </source>
</evidence>
<feature type="transmembrane region" description="Helical" evidence="6">
    <location>
        <begin position="135"/>
        <end position="155"/>
    </location>
</feature>
<dbReference type="GO" id="GO:0005886">
    <property type="term" value="C:plasma membrane"/>
    <property type="evidence" value="ECO:0007669"/>
    <property type="project" value="UniProtKB-SubCell"/>
</dbReference>
<feature type="transmembrane region" description="Helical" evidence="6">
    <location>
        <begin position="12"/>
        <end position="36"/>
    </location>
</feature>
<comment type="subcellular location">
    <subcellularLocation>
        <location evidence="1">Cell membrane</location>
        <topology evidence="1">Multi-pass membrane protein</topology>
    </subcellularLocation>
</comment>
<accession>A0A381YU82</accession>
<feature type="transmembrane region" description="Helical" evidence="6">
    <location>
        <begin position="48"/>
        <end position="66"/>
    </location>
</feature>
<feature type="transmembrane region" description="Helical" evidence="6">
    <location>
        <begin position="162"/>
        <end position="184"/>
    </location>
</feature>
<evidence type="ECO:0000256" key="6">
    <source>
        <dbReference type="SAM" id="Phobius"/>
    </source>
</evidence>
<dbReference type="PANTHER" id="PTHR30106">
    <property type="entry name" value="INNER MEMBRANE PROTEIN YEIH-RELATED"/>
    <property type="match status" value="1"/>
</dbReference>
<feature type="transmembrane region" description="Helical" evidence="6">
    <location>
        <begin position="72"/>
        <end position="90"/>
    </location>
</feature>
<evidence type="ECO:0000256" key="3">
    <source>
        <dbReference type="ARBA" id="ARBA00022692"/>
    </source>
</evidence>
<feature type="transmembrane region" description="Helical" evidence="6">
    <location>
        <begin position="280"/>
        <end position="300"/>
    </location>
</feature>
<dbReference type="Pfam" id="PF03601">
    <property type="entry name" value="Cons_hypoth698"/>
    <property type="match status" value="1"/>
</dbReference>
<evidence type="ECO:0000313" key="7">
    <source>
        <dbReference type="EMBL" id="SVA80510.1"/>
    </source>
</evidence>
<evidence type="ECO:0000256" key="4">
    <source>
        <dbReference type="ARBA" id="ARBA00022989"/>
    </source>
</evidence>
<feature type="transmembrane region" description="Helical" evidence="6">
    <location>
        <begin position="245"/>
        <end position="268"/>
    </location>
</feature>
<dbReference type="EMBL" id="UINC01019059">
    <property type="protein sequence ID" value="SVA80510.1"/>
    <property type="molecule type" value="Genomic_DNA"/>
</dbReference>
<protein>
    <recommendedName>
        <fullName evidence="8">Sulfate exporter family transporter</fullName>
    </recommendedName>
</protein>
<name>A0A381YU82_9ZZZZ</name>
<dbReference type="PANTHER" id="PTHR30106:SF1">
    <property type="entry name" value="UPF0324 MEMBRANE PROTEIN FN0533"/>
    <property type="match status" value="1"/>
</dbReference>
<sequence length="302" mass="32287">MFYIFAVTLLSIALWSGHAAIALVLGISLTYVANFPSEFITKKIGSKLLQAGIVFLGGSISLPTLVELNSTYVPWISLFVVITFSAAMFLGRLLGVEKTQTYLLASGTAICGGTAMAAVAPSIRAKPEDLTTTLSIVFLLNAIAVLSFPLIGGWLDLTQEQFGTWAALSIHDTASVLGAAAVVGFDSVEVAATLKLTRTLWIVPLVLVSAWYFKSGNQGPAFPLFILFFVFAVSLNTTLSPSEEVLYFLRVINKTFVLAGLFCIGTQIDKESLGNITIKPMVLALSIWLTVIPAALWAALSI</sequence>
<dbReference type="AlphaFoldDB" id="A0A381YU82"/>
<organism evidence="7">
    <name type="scientific">marine metagenome</name>
    <dbReference type="NCBI Taxonomy" id="408172"/>
    <lineage>
        <taxon>unclassified sequences</taxon>
        <taxon>metagenomes</taxon>
        <taxon>ecological metagenomes</taxon>
    </lineage>
</organism>
<feature type="transmembrane region" description="Helical" evidence="6">
    <location>
        <begin position="102"/>
        <end position="123"/>
    </location>
</feature>
<keyword evidence="3 6" id="KW-0812">Transmembrane</keyword>
<feature type="transmembrane region" description="Helical" evidence="6">
    <location>
        <begin position="220"/>
        <end position="239"/>
    </location>
</feature>
<keyword evidence="2" id="KW-1003">Cell membrane</keyword>
<keyword evidence="5 6" id="KW-0472">Membrane</keyword>
<keyword evidence="4 6" id="KW-1133">Transmembrane helix</keyword>
<gene>
    <name evidence="7" type="ORF">METZ01_LOCUS133364</name>
</gene>
<reference evidence="7" key="1">
    <citation type="submission" date="2018-05" db="EMBL/GenBank/DDBJ databases">
        <authorList>
            <person name="Lanie J.A."/>
            <person name="Ng W.-L."/>
            <person name="Kazmierczak K.M."/>
            <person name="Andrzejewski T.M."/>
            <person name="Davidsen T.M."/>
            <person name="Wayne K.J."/>
            <person name="Tettelin H."/>
            <person name="Glass J.I."/>
            <person name="Rusch D."/>
            <person name="Podicherti R."/>
            <person name="Tsui H.-C.T."/>
            <person name="Winkler M.E."/>
        </authorList>
    </citation>
    <scope>NUCLEOTIDE SEQUENCE</scope>
</reference>
<dbReference type="InterPro" id="IPR018383">
    <property type="entry name" value="UPF0324_pro"/>
</dbReference>
<evidence type="ECO:0008006" key="8">
    <source>
        <dbReference type="Google" id="ProtNLM"/>
    </source>
</evidence>